<evidence type="ECO:0000256" key="7">
    <source>
        <dbReference type="ARBA" id="ARBA00023163"/>
    </source>
</evidence>
<dbReference type="PRINTS" id="PR00047">
    <property type="entry name" value="STROIDFINGER"/>
</dbReference>
<protein>
    <submittedName>
        <fullName evidence="12">Ecdysone receptor-like protein</fullName>
    </submittedName>
</protein>
<keyword evidence="2" id="KW-0479">Metal-binding</keyword>
<accession>A0A3S4QVX7</accession>
<keyword evidence="5" id="KW-0805">Transcription regulation</keyword>
<evidence type="ECO:0000256" key="2">
    <source>
        <dbReference type="ARBA" id="ARBA00022723"/>
    </source>
</evidence>
<evidence type="ECO:0000256" key="8">
    <source>
        <dbReference type="ARBA" id="ARBA00023170"/>
    </source>
</evidence>
<dbReference type="SMART" id="SM00399">
    <property type="entry name" value="ZnF_C4"/>
    <property type="match status" value="1"/>
</dbReference>
<dbReference type="Pfam" id="PF00105">
    <property type="entry name" value="zf-C4"/>
    <property type="match status" value="1"/>
</dbReference>
<comment type="similarity">
    <text evidence="1">Belongs to the nuclear hormone receptor family. NR1 subfamily.</text>
</comment>
<dbReference type="STRING" id="1965070.A0A3S4QVX7"/>
<dbReference type="PROSITE" id="PS51030">
    <property type="entry name" value="NUCLEAR_REC_DBD_2"/>
    <property type="match status" value="1"/>
</dbReference>
<dbReference type="SUPFAM" id="SSF48508">
    <property type="entry name" value="Nuclear receptor ligand-binding domain"/>
    <property type="match status" value="1"/>
</dbReference>
<evidence type="ECO:0000256" key="9">
    <source>
        <dbReference type="ARBA" id="ARBA00023242"/>
    </source>
</evidence>
<feature type="region of interest" description="Disordered" evidence="10">
    <location>
        <begin position="490"/>
        <end position="516"/>
    </location>
</feature>
<keyword evidence="3" id="KW-0863">Zinc-finger</keyword>
<evidence type="ECO:0000256" key="5">
    <source>
        <dbReference type="ARBA" id="ARBA00023015"/>
    </source>
</evidence>
<keyword evidence="7" id="KW-0804">Transcription</keyword>
<keyword evidence="9" id="KW-0539">Nucleus</keyword>
<evidence type="ECO:0000313" key="12">
    <source>
        <dbReference type="EMBL" id="RWS08419.1"/>
    </source>
</evidence>
<dbReference type="Proteomes" id="UP000285301">
    <property type="component" value="Unassembled WGS sequence"/>
</dbReference>
<dbReference type="Gene3D" id="1.10.565.10">
    <property type="entry name" value="Retinoid X Receptor"/>
    <property type="match status" value="1"/>
</dbReference>
<evidence type="ECO:0000256" key="3">
    <source>
        <dbReference type="ARBA" id="ARBA00022771"/>
    </source>
</evidence>
<dbReference type="GO" id="GO:0008270">
    <property type="term" value="F:zinc ion binding"/>
    <property type="evidence" value="ECO:0007669"/>
    <property type="project" value="UniProtKB-KW"/>
</dbReference>
<dbReference type="EMBL" id="NCKU01002982">
    <property type="protein sequence ID" value="RWS08419.1"/>
    <property type="molecule type" value="Genomic_DNA"/>
</dbReference>
<reference evidence="12 13" key="1">
    <citation type="journal article" date="2018" name="Gigascience">
        <title>Genomes of trombidid mites reveal novel predicted allergens and laterally-transferred genes associated with secondary metabolism.</title>
        <authorList>
            <person name="Dong X."/>
            <person name="Chaisiri K."/>
            <person name="Xia D."/>
            <person name="Armstrong S.D."/>
            <person name="Fang Y."/>
            <person name="Donnelly M.J."/>
            <person name="Kadowaki T."/>
            <person name="McGarry J.W."/>
            <person name="Darby A.C."/>
            <person name="Makepeace B.L."/>
        </authorList>
    </citation>
    <scope>NUCLEOTIDE SEQUENCE [LARGE SCALE GENOMIC DNA]</scope>
    <source>
        <strain evidence="12">UoL-WK</strain>
    </source>
</reference>
<dbReference type="GO" id="GO:0000122">
    <property type="term" value="P:negative regulation of transcription by RNA polymerase II"/>
    <property type="evidence" value="ECO:0007669"/>
    <property type="project" value="TreeGrafter"/>
</dbReference>
<evidence type="ECO:0000313" key="13">
    <source>
        <dbReference type="Proteomes" id="UP000285301"/>
    </source>
</evidence>
<dbReference type="PANTHER" id="PTHR24082:SF473">
    <property type="entry name" value="ECDYSONE-INDUCED PROTEIN 75B, ISOFORM B"/>
    <property type="match status" value="1"/>
</dbReference>
<keyword evidence="13" id="KW-1185">Reference proteome</keyword>
<proteinExistence type="inferred from homology"/>
<evidence type="ECO:0000256" key="6">
    <source>
        <dbReference type="ARBA" id="ARBA00023125"/>
    </source>
</evidence>
<evidence type="ECO:0000259" key="11">
    <source>
        <dbReference type="PROSITE" id="PS51030"/>
    </source>
</evidence>
<dbReference type="AlphaFoldDB" id="A0A3S4QVX7"/>
<dbReference type="PANTHER" id="PTHR24082">
    <property type="entry name" value="NUCLEAR HORMONE RECEPTOR"/>
    <property type="match status" value="1"/>
</dbReference>
<comment type="caution">
    <text evidence="12">The sequence shown here is derived from an EMBL/GenBank/DDBJ whole genome shotgun (WGS) entry which is preliminary data.</text>
</comment>
<evidence type="ECO:0000256" key="1">
    <source>
        <dbReference type="ARBA" id="ARBA00008092"/>
    </source>
</evidence>
<gene>
    <name evidence="12" type="ORF">B4U79_14991</name>
</gene>
<sequence length="516" mass="59530">MGYNASYSYGQNWFAHQNSIHSHPNTAHHSSTASSFNTSLPLNHSLNSHIDQLYFQNGGNYPQNYAALPMFSQCYTKKSFMKHSTAARFSDFERRFLNSQRRDLFTEIPSVHDLHCHFTSNLSPLENKTEEVLIPTVISDQSSSQNSSSPQSLVIDDNAQNQPEADFSVGDFSSSPEEVVCGVCSGPASGRHYNAITCEGCKGFFRRVVINGSFYRCERGGNCTITMKNRRKSCRGCRFQKCLDIGMKRELCLRHTRNGRKRTVDDLFEEEQTWKDLQKQIDVSYQSTIHSFVCRFYAEISNIQSANSDPLADLREKFVINLEMECNAMVSGIGLFRQLSYYDQNCMIKNCIDDMTLLHICKHYNYSQRSIRWPSGHYMNGEELKLTKLAPIADQILKLAQLLYDLNPSLSEYALMTSLRFASANGVRDHFKGIYDQVFQVFKEYCFKYRSNDSKFIERAMQILEFTKCWSKQFYELIWVRRNFDQPLNDNESSNDETNCETPNKRQRQDSPNSSP</sequence>
<feature type="domain" description="Nuclear receptor" evidence="11">
    <location>
        <begin position="178"/>
        <end position="254"/>
    </location>
</feature>
<keyword evidence="6" id="KW-0238">DNA-binding</keyword>
<dbReference type="InterPro" id="IPR013088">
    <property type="entry name" value="Znf_NHR/GATA"/>
</dbReference>
<dbReference type="InterPro" id="IPR050234">
    <property type="entry name" value="Nuclear_hormone_rcpt_NR1"/>
</dbReference>
<dbReference type="InterPro" id="IPR035500">
    <property type="entry name" value="NHR-like_dom_sf"/>
</dbReference>
<evidence type="ECO:0000256" key="4">
    <source>
        <dbReference type="ARBA" id="ARBA00022833"/>
    </source>
</evidence>
<dbReference type="InterPro" id="IPR001628">
    <property type="entry name" value="Znf_hrmn_rcpt"/>
</dbReference>
<keyword evidence="8 12" id="KW-0675">Receptor</keyword>
<keyword evidence="4" id="KW-0862">Zinc</keyword>
<dbReference type="GO" id="GO:0000978">
    <property type="term" value="F:RNA polymerase II cis-regulatory region sequence-specific DNA binding"/>
    <property type="evidence" value="ECO:0007669"/>
    <property type="project" value="TreeGrafter"/>
</dbReference>
<dbReference type="Gene3D" id="3.30.50.10">
    <property type="entry name" value="Erythroid Transcription Factor GATA-1, subunit A"/>
    <property type="match status" value="1"/>
</dbReference>
<dbReference type="SUPFAM" id="SSF57716">
    <property type="entry name" value="Glucocorticoid receptor-like (DNA-binding domain)"/>
    <property type="match status" value="1"/>
</dbReference>
<dbReference type="CDD" id="cd06916">
    <property type="entry name" value="NR_DBD_like"/>
    <property type="match status" value="1"/>
</dbReference>
<dbReference type="OrthoDB" id="6159439at2759"/>
<dbReference type="GO" id="GO:0030154">
    <property type="term" value="P:cell differentiation"/>
    <property type="evidence" value="ECO:0007669"/>
    <property type="project" value="TreeGrafter"/>
</dbReference>
<organism evidence="12 13">
    <name type="scientific">Dinothrombium tinctorium</name>
    <dbReference type="NCBI Taxonomy" id="1965070"/>
    <lineage>
        <taxon>Eukaryota</taxon>
        <taxon>Metazoa</taxon>
        <taxon>Ecdysozoa</taxon>
        <taxon>Arthropoda</taxon>
        <taxon>Chelicerata</taxon>
        <taxon>Arachnida</taxon>
        <taxon>Acari</taxon>
        <taxon>Acariformes</taxon>
        <taxon>Trombidiformes</taxon>
        <taxon>Prostigmata</taxon>
        <taxon>Anystina</taxon>
        <taxon>Parasitengona</taxon>
        <taxon>Trombidioidea</taxon>
        <taxon>Trombidiidae</taxon>
        <taxon>Dinothrombium</taxon>
    </lineage>
</organism>
<evidence type="ECO:0000256" key="10">
    <source>
        <dbReference type="SAM" id="MobiDB-lite"/>
    </source>
</evidence>
<name>A0A3S4QVX7_9ACAR</name>
<dbReference type="GO" id="GO:0004879">
    <property type="term" value="F:nuclear receptor activity"/>
    <property type="evidence" value="ECO:0007669"/>
    <property type="project" value="TreeGrafter"/>
</dbReference>
<dbReference type="GO" id="GO:0009755">
    <property type="term" value="P:hormone-mediated signaling pathway"/>
    <property type="evidence" value="ECO:0007669"/>
    <property type="project" value="TreeGrafter"/>
</dbReference>
<dbReference type="GO" id="GO:0045944">
    <property type="term" value="P:positive regulation of transcription by RNA polymerase II"/>
    <property type="evidence" value="ECO:0007669"/>
    <property type="project" value="TreeGrafter"/>
</dbReference>